<dbReference type="InterPro" id="IPR010730">
    <property type="entry name" value="HET"/>
</dbReference>
<dbReference type="Pfam" id="PF06985">
    <property type="entry name" value="HET"/>
    <property type="match status" value="1"/>
</dbReference>
<evidence type="ECO:0000313" key="2">
    <source>
        <dbReference type="EMBL" id="KAF2770565.1"/>
    </source>
</evidence>
<accession>A0A6G1LCI4</accession>
<feature type="domain" description="Heterokaryon incompatibility" evidence="1">
    <location>
        <begin position="8"/>
        <end position="94"/>
    </location>
</feature>
<evidence type="ECO:0000259" key="1">
    <source>
        <dbReference type="Pfam" id="PF06985"/>
    </source>
</evidence>
<sequence>MMHPNTRLSYVWGGASRRGKILIEGLPLDVPGSALHAIRQMRHQDQPRTSWIDAICIKQADIPEKTEQVSLMADIYSKSLCNLVWLSRVEANAVEYNHAFGNTCLNRVILITENGHLGLSPSIRKPDGIVAILWGSTQPVILRPLPRNGEFKVLRL</sequence>
<evidence type="ECO:0000313" key="3">
    <source>
        <dbReference type="Proteomes" id="UP000799436"/>
    </source>
</evidence>
<organism evidence="2 3">
    <name type="scientific">Teratosphaeria nubilosa</name>
    <dbReference type="NCBI Taxonomy" id="161662"/>
    <lineage>
        <taxon>Eukaryota</taxon>
        <taxon>Fungi</taxon>
        <taxon>Dikarya</taxon>
        <taxon>Ascomycota</taxon>
        <taxon>Pezizomycotina</taxon>
        <taxon>Dothideomycetes</taxon>
        <taxon>Dothideomycetidae</taxon>
        <taxon>Mycosphaerellales</taxon>
        <taxon>Teratosphaeriaceae</taxon>
        <taxon>Teratosphaeria</taxon>
    </lineage>
</organism>
<dbReference type="AlphaFoldDB" id="A0A6G1LCI4"/>
<name>A0A6G1LCI4_9PEZI</name>
<reference evidence="2" key="1">
    <citation type="journal article" date="2020" name="Stud. Mycol.">
        <title>101 Dothideomycetes genomes: a test case for predicting lifestyles and emergence of pathogens.</title>
        <authorList>
            <person name="Haridas S."/>
            <person name="Albert R."/>
            <person name="Binder M."/>
            <person name="Bloem J."/>
            <person name="Labutti K."/>
            <person name="Salamov A."/>
            <person name="Andreopoulos B."/>
            <person name="Baker S."/>
            <person name="Barry K."/>
            <person name="Bills G."/>
            <person name="Bluhm B."/>
            <person name="Cannon C."/>
            <person name="Castanera R."/>
            <person name="Culley D."/>
            <person name="Daum C."/>
            <person name="Ezra D."/>
            <person name="Gonzalez J."/>
            <person name="Henrissat B."/>
            <person name="Kuo A."/>
            <person name="Liang C."/>
            <person name="Lipzen A."/>
            <person name="Lutzoni F."/>
            <person name="Magnuson J."/>
            <person name="Mondo S."/>
            <person name="Nolan M."/>
            <person name="Ohm R."/>
            <person name="Pangilinan J."/>
            <person name="Park H.-J."/>
            <person name="Ramirez L."/>
            <person name="Alfaro M."/>
            <person name="Sun H."/>
            <person name="Tritt A."/>
            <person name="Yoshinaga Y."/>
            <person name="Zwiers L.-H."/>
            <person name="Turgeon B."/>
            <person name="Goodwin S."/>
            <person name="Spatafora J."/>
            <person name="Crous P."/>
            <person name="Grigoriev I."/>
        </authorList>
    </citation>
    <scope>NUCLEOTIDE SEQUENCE</scope>
    <source>
        <strain evidence="2">CBS 116005</strain>
    </source>
</reference>
<dbReference type="EMBL" id="ML995825">
    <property type="protein sequence ID" value="KAF2770565.1"/>
    <property type="molecule type" value="Genomic_DNA"/>
</dbReference>
<gene>
    <name evidence="2" type="ORF">EJ03DRAFT_291234</name>
</gene>
<dbReference type="OrthoDB" id="3553147at2759"/>
<dbReference type="PANTHER" id="PTHR24148:SF73">
    <property type="entry name" value="HET DOMAIN PROTEIN (AFU_ORTHOLOGUE AFUA_8G01020)"/>
    <property type="match status" value="1"/>
</dbReference>
<keyword evidence="3" id="KW-1185">Reference proteome</keyword>
<dbReference type="Proteomes" id="UP000799436">
    <property type="component" value="Unassembled WGS sequence"/>
</dbReference>
<protein>
    <recommendedName>
        <fullName evidence="1">Heterokaryon incompatibility domain-containing protein</fullName>
    </recommendedName>
</protein>
<dbReference type="PANTHER" id="PTHR24148">
    <property type="entry name" value="ANKYRIN REPEAT DOMAIN-CONTAINING PROTEIN 39 HOMOLOG-RELATED"/>
    <property type="match status" value="1"/>
</dbReference>
<proteinExistence type="predicted"/>
<dbReference type="InterPro" id="IPR052895">
    <property type="entry name" value="HetReg/Transcr_Mod"/>
</dbReference>